<organism evidence="12 13">
    <name type="scientific">Nelumbo nucifera</name>
    <name type="common">Sacred lotus</name>
    <dbReference type="NCBI Taxonomy" id="4432"/>
    <lineage>
        <taxon>Eukaryota</taxon>
        <taxon>Viridiplantae</taxon>
        <taxon>Streptophyta</taxon>
        <taxon>Embryophyta</taxon>
        <taxon>Tracheophyta</taxon>
        <taxon>Spermatophyta</taxon>
        <taxon>Magnoliopsida</taxon>
        <taxon>Proteales</taxon>
        <taxon>Nelumbonaceae</taxon>
        <taxon>Nelumbo</taxon>
    </lineage>
</organism>
<feature type="region of interest" description="Disordered" evidence="10">
    <location>
        <begin position="806"/>
        <end position="825"/>
    </location>
</feature>
<protein>
    <submittedName>
        <fullName evidence="13 14">Mitochondrial substrate carrier family protein C-like</fullName>
    </submittedName>
</protein>
<keyword evidence="3" id="KW-0813">Transport</keyword>
<dbReference type="PROSITE" id="PS50920">
    <property type="entry name" value="SOLCAR"/>
    <property type="match status" value="3"/>
</dbReference>
<gene>
    <name evidence="13 14" type="primary">LOC104588648</name>
</gene>
<dbReference type="Pfam" id="PF00153">
    <property type="entry name" value="Mito_carr"/>
    <property type="match status" value="3"/>
</dbReference>
<dbReference type="eggNOG" id="KOG0768">
    <property type="taxonomic scope" value="Eukaryota"/>
</dbReference>
<dbReference type="AlphaFoldDB" id="A0A1U7YWU4"/>
<dbReference type="GeneID" id="104588648"/>
<dbReference type="RefSeq" id="XP_010244967.1">
    <property type="nucleotide sequence ID" value="XM_010246665.2"/>
</dbReference>
<reference evidence="13 14" key="1">
    <citation type="submission" date="2025-04" db="UniProtKB">
        <authorList>
            <consortium name="RefSeq"/>
        </authorList>
    </citation>
    <scope>IDENTIFICATION</scope>
</reference>
<dbReference type="OMA" id="RYAHELM"/>
<dbReference type="RefSeq" id="XP_019051731.1">
    <property type="nucleotide sequence ID" value="XM_019196186.1"/>
</dbReference>
<dbReference type="OrthoDB" id="276989at2759"/>
<keyword evidence="7" id="KW-1133">Transmembrane helix</keyword>
<evidence type="ECO:0000313" key="13">
    <source>
        <dbReference type="RefSeq" id="XP_010244967.1"/>
    </source>
</evidence>
<dbReference type="FunFam" id="1.50.40.10:FF:000041">
    <property type="entry name" value="Mitochondrial substrate carrier family protein"/>
    <property type="match status" value="1"/>
</dbReference>
<dbReference type="PANTHER" id="PTHR45667">
    <property type="entry name" value="S-ADENOSYLMETHIONINE MITOCHONDRIAL CARRIER PROTEIN"/>
    <property type="match status" value="1"/>
</dbReference>
<comment type="subcellular location">
    <subcellularLocation>
        <location evidence="1">Mitochondrion inner membrane</location>
        <topology evidence="1">Multi-pass membrane protein</topology>
    </subcellularLocation>
</comment>
<dbReference type="Gene3D" id="1.10.238.10">
    <property type="entry name" value="EF-hand"/>
    <property type="match status" value="2"/>
</dbReference>
<feature type="repeat" description="Solcar" evidence="9">
    <location>
        <begin position="539"/>
        <end position="619"/>
    </location>
</feature>
<dbReference type="FunFam" id="1.10.238.10:FF:000196">
    <property type="entry name" value="Mitochondrial substrate carrier family protein"/>
    <property type="match status" value="1"/>
</dbReference>
<evidence type="ECO:0000313" key="14">
    <source>
        <dbReference type="RefSeq" id="XP_019051731.1"/>
    </source>
</evidence>
<dbReference type="InterPro" id="IPR002067">
    <property type="entry name" value="MCP"/>
</dbReference>
<evidence type="ECO:0000256" key="10">
    <source>
        <dbReference type="SAM" id="MobiDB-lite"/>
    </source>
</evidence>
<accession>A0A1U7YWU4</accession>
<dbReference type="GO" id="GO:0000095">
    <property type="term" value="F:S-adenosyl-L-methionine transmembrane transporter activity"/>
    <property type="evidence" value="ECO:0000318"/>
    <property type="project" value="GO_Central"/>
</dbReference>
<evidence type="ECO:0000256" key="2">
    <source>
        <dbReference type="ARBA" id="ARBA00006375"/>
    </source>
</evidence>
<evidence type="ECO:0000256" key="5">
    <source>
        <dbReference type="ARBA" id="ARBA00022737"/>
    </source>
</evidence>
<keyword evidence="12" id="KW-1185">Reference proteome</keyword>
<sequence length="825" mass="90791">MVSGNDPVDSFFNSFNSIKEALSPLESGIRRTAKDLESCLAGPRTRLNNLEPLRQLHVSAESNGTQSGSPKKKQFQNTVFDGKRKSLSTRIPVKTFLGTFFLHSGRNGRKIETSKKGPKEKYLAKEDCSCLNCLHLAATWSHLLNSFVQAFPGPFKAWRKHTQKQFIQENAYSDSCTKLSSKVSFKLKQNETGGQFAAPSQSKCSISNERENLSLEFLLDFIFQNIQKLNQGIQESFHESCDHIKSYSPPLDHFGAIAGILEGRKADFDGFLGNLKFARVGGVPPNLVGVSSSVKVDGEDNASAETREETESNSPQKIANGLLNIPLSNVERLRSTLSTVSLAELIELVPQLGRSSKDYPDKKKLFSVQDFFRYTESEGRRFFEELDRDGDGQVTLEDLEIAMRKRRLPRRYAREFMRRTRSHIFSKSFGWKQFLSLMEQKEPTILRAYTTLCLSKSGTLQKSQILTSLKSAGLPANEDNAVAMMRFLNADTEGSISYGHFRNFMLLLPSDRLEDDPRSIWFEAATVVAVAPPVEIPAGSVLKSALAGGLACALSTSLMHPIDTIKTRVQASTLSFPEIVSMLPQIGVQGLYRGSIPAILGQFSSHGLRTGIFEASKVVLINVAPTLPDIQVQSISSFCSTILGTAVRIPCEVLKQRLQAGIFDNVGEAIVGTMRQDGLKGFFRGTGATLCREVPFYVAGMGLYAESKKAAQQLLGRDLEPWETIVVGALSGGLAAVVTTPFDVMKTRMMTAPQGLPVSMSMVAFSILRQEGPLGLFKGAVPRFFWIAPLGAMNFAGYELARKAMDKNEEPPGDQLPQKKLANSG</sequence>
<dbReference type="STRING" id="4432.A0A1U7YWU4"/>
<evidence type="ECO:0000256" key="6">
    <source>
        <dbReference type="ARBA" id="ARBA00022837"/>
    </source>
</evidence>
<dbReference type="InterPro" id="IPR011992">
    <property type="entry name" value="EF-hand-dom_pair"/>
</dbReference>
<dbReference type="PROSITE" id="PS00018">
    <property type="entry name" value="EF_HAND_1"/>
    <property type="match status" value="1"/>
</dbReference>
<feature type="repeat" description="Solcar" evidence="9">
    <location>
        <begin position="719"/>
        <end position="804"/>
    </location>
</feature>
<comment type="similarity">
    <text evidence="2">Belongs to the mitochondrial carrier (TC 2.A.29) family.</text>
</comment>
<dbReference type="SUPFAM" id="SSF47473">
    <property type="entry name" value="EF-hand"/>
    <property type="match status" value="1"/>
</dbReference>
<keyword evidence="6" id="KW-0106">Calcium</keyword>
<dbReference type="PRINTS" id="PR00926">
    <property type="entry name" value="MITOCARRIER"/>
</dbReference>
<dbReference type="SUPFAM" id="SSF103506">
    <property type="entry name" value="Mitochondrial carrier"/>
    <property type="match status" value="1"/>
</dbReference>
<dbReference type="GO" id="GO:0005509">
    <property type="term" value="F:calcium ion binding"/>
    <property type="evidence" value="ECO:0007669"/>
    <property type="project" value="InterPro"/>
</dbReference>
<dbReference type="InterPro" id="IPR002048">
    <property type="entry name" value="EF_hand_dom"/>
</dbReference>
<name>A0A1U7YWU4_NELNU</name>
<evidence type="ECO:0000256" key="4">
    <source>
        <dbReference type="ARBA" id="ARBA00022692"/>
    </source>
</evidence>
<dbReference type="KEGG" id="nnu:104588648"/>
<evidence type="ECO:0000256" key="3">
    <source>
        <dbReference type="ARBA" id="ARBA00022448"/>
    </source>
</evidence>
<evidence type="ECO:0000259" key="11">
    <source>
        <dbReference type="PROSITE" id="PS50222"/>
    </source>
</evidence>
<dbReference type="PROSITE" id="PS50222">
    <property type="entry name" value="EF_HAND_2"/>
    <property type="match status" value="1"/>
</dbReference>
<evidence type="ECO:0000256" key="1">
    <source>
        <dbReference type="ARBA" id="ARBA00004448"/>
    </source>
</evidence>
<dbReference type="InterPro" id="IPR023395">
    <property type="entry name" value="MCP_dom_sf"/>
</dbReference>
<evidence type="ECO:0000313" key="12">
    <source>
        <dbReference type="Proteomes" id="UP000189703"/>
    </source>
</evidence>
<feature type="domain" description="EF-hand" evidence="11">
    <location>
        <begin position="374"/>
        <end position="409"/>
    </location>
</feature>
<keyword evidence="5" id="KW-0677">Repeat</keyword>
<dbReference type="GO" id="GO:0005743">
    <property type="term" value="C:mitochondrial inner membrane"/>
    <property type="evidence" value="ECO:0000318"/>
    <property type="project" value="GO_Central"/>
</dbReference>
<dbReference type="InterPro" id="IPR018247">
    <property type="entry name" value="EF_Hand_1_Ca_BS"/>
</dbReference>
<dbReference type="Proteomes" id="UP000189703">
    <property type="component" value="Unplaced"/>
</dbReference>
<feature type="repeat" description="Solcar" evidence="9">
    <location>
        <begin position="628"/>
        <end position="710"/>
    </location>
</feature>
<evidence type="ECO:0000256" key="7">
    <source>
        <dbReference type="ARBA" id="ARBA00022989"/>
    </source>
</evidence>
<evidence type="ECO:0000256" key="8">
    <source>
        <dbReference type="ARBA" id="ARBA00023136"/>
    </source>
</evidence>
<keyword evidence="4 9" id="KW-0812">Transmembrane</keyword>
<proteinExistence type="inferred from homology"/>
<evidence type="ECO:0000256" key="9">
    <source>
        <dbReference type="PROSITE-ProRule" id="PRU00282"/>
    </source>
</evidence>
<dbReference type="Gene3D" id="1.50.40.10">
    <property type="entry name" value="Mitochondrial carrier domain"/>
    <property type="match status" value="1"/>
</dbReference>
<dbReference type="InterPro" id="IPR018108">
    <property type="entry name" value="MCP_transmembrane"/>
</dbReference>
<keyword evidence="8 9" id="KW-0472">Membrane</keyword>